<accession>A0A068RQH2</accession>
<dbReference type="Pfam" id="PF00658">
    <property type="entry name" value="MLLE"/>
    <property type="match status" value="1"/>
</dbReference>
<dbReference type="Gene3D" id="3.30.70.330">
    <property type="match status" value="3"/>
</dbReference>
<comment type="similarity">
    <text evidence="1">Belongs to the polyadenylate-binding protein type-1 family.</text>
</comment>
<dbReference type="AlphaFoldDB" id="A0A068RQH2"/>
<sequence length="760" mass="83471">MTELISKPVVKLPRKRQTLLFADHEAFAANTDFLVSDKLYVDPLPPTVTAADVIDLLRSCDPIDADLSTGVIQFSSVEKADRAYTLFNGATIKDSNCHLQLRVHSSGTYGEPEVTSGILSIYNLPLNTNNHLLYDMFRPFGPMALCKIIMDQGQFKGTALVQYFRSADADAAGAEMNNKSVQGSIITVSPFVPKKMRHNSSELGSVRESIDMLPVTNQQQQQHRPVSMYYNSNTTPAPPQQHEKTSPNIDYTNLYIKNLDLTVDSPDLFRHFYDCGRIISARVMKNSQTKQSKGFGFVSFSKVEEASRALKEKNNTYIKSKQIIVAFHEPKKPRSKNNTNVNGNTNNGSSNLEKSNSNMNGHSLSSPSTLQTTYPPQYRSHDLLRRYSQPGIPSHPPPPYMPVAPAVTDNNDSTRKLNTNTNVNKPYRPPMVLQSQQQQQQHQQQAPPPPSLTTLASGAYINIPPPAAATTPVPQQQPLPPTAVATATTTTTTTNNNAITTSGIKRIGPVVTQAAAATPRPTLRRRGSTESVSSVMTETSTNVQKQRLAKAVVKCGEKEHVDDIVDMLLTLKRKERSICLFNSDYLKEKIALAKTALETFQEEEEEDEEKNNDDKAMVSRNPPPIPTTPSPPLATMNNNNNATTRTPTADTRPKSRAIPIVAPASSSTTTKPATTTTTSPVPTRAEIDQFLASIENLTSHEKKQKLGDRLFPCVKATGVKHAPRITIRLLDTVPLNELAHSMNDKVALKAKVDAAVASMS</sequence>
<dbReference type="SUPFAM" id="SSF63570">
    <property type="entry name" value="PABC (PABP) domain"/>
    <property type="match status" value="2"/>
</dbReference>
<feature type="compositionally biased region" description="Low complexity" evidence="5">
    <location>
        <begin position="637"/>
        <end position="650"/>
    </location>
</feature>
<gene>
    <name evidence="8" type="ORF">LCOR_03756.1</name>
</gene>
<feature type="compositionally biased region" description="Polar residues" evidence="5">
    <location>
        <begin position="352"/>
        <end position="375"/>
    </location>
</feature>
<proteinExistence type="inferred from homology"/>
<dbReference type="InterPro" id="IPR002004">
    <property type="entry name" value="PABP_HYD_C"/>
</dbReference>
<dbReference type="VEuPathDB" id="FungiDB:LCOR_03756.1"/>
<feature type="compositionally biased region" description="Acidic residues" evidence="5">
    <location>
        <begin position="600"/>
        <end position="611"/>
    </location>
</feature>
<dbReference type="InterPro" id="IPR012677">
    <property type="entry name" value="Nucleotide-bd_a/b_plait_sf"/>
</dbReference>
<protein>
    <submittedName>
        <fullName evidence="8">Polyadenylate-binding protein</fullName>
    </submittedName>
</protein>
<reference evidence="8" key="1">
    <citation type="submission" date="2013-08" db="EMBL/GenBank/DDBJ databases">
        <title>Gene expansion shapes genome architecture in the human pathogen Lichtheimia corymbifera: an evolutionary genomics analysis in the ancient terrestrial Mucorales (Mucoromycotina).</title>
        <authorList>
            <person name="Schwartze V.U."/>
            <person name="Winter S."/>
            <person name="Shelest E."/>
            <person name="Marcet-Houben M."/>
            <person name="Horn F."/>
            <person name="Wehner S."/>
            <person name="Hoffmann K."/>
            <person name="Riege K."/>
            <person name="Sammeth M."/>
            <person name="Nowrousian M."/>
            <person name="Valiante V."/>
            <person name="Linde J."/>
            <person name="Jacobsen I.D."/>
            <person name="Marz M."/>
            <person name="Brakhage A.A."/>
            <person name="Gabaldon T."/>
            <person name="Bocker S."/>
            <person name="Voigt K."/>
        </authorList>
    </citation>
    <scope>NUCLEOTIDE SEQUENCE [LARGE SCALE GENOMIC DNA]</scope>
    <source>
        <strain evidence="8">FSU 9682</strain>
    </source>
</reference>
<dbReference type="CDD" id="cd00590">
    <property type="entry name" value="RRM_SF"/>
    <property type="match status" value="2"/>
</dbReference>
<dbReference type="OrthoDB" id="6159137at2759"/>
<evidence type="ECO:0000256" key="5">
    <source>
        <dbReference type="SAM" id="MobiDB-lite"/>
    </source>
</evidence>
<dbReference type="SMART" id="SM00517">
    <property type="entry name" value="PolyA"/>
    <property type="match status" value="1"/>
</dbReference>
<evidence type="ECO:0000313" key="8">
    <source>
        <dbReference type="EMBL" id="CDH52259.1"/>
    </source>
</evidence>
<name>A0A068RQH2_9FUNG</name>
<feature type="domain" description="RRM" evidence="6">
    <location>
        <begin position="117"/>
        <end position="193"/>
    </location>
</feature>
<evidence type="ECO:0000259" key="7">
    <source>
        <dbReference type="PROSITE" id="PS51309"/>
    </source>
</evidence>
<dbReference type="PANTHER" id="PTHR24012">
    <property type="entry name" value="RNA BINDING PROTEIN"/>
    <property type="match status" value="1"/>
</dbReference>
<dbReference type="PROSITE" id="PS50102">
    <property type="entry name" value="RRM"/>
    <property type="match status" value="2"/>
</dbReference>
<feature type="region of interest" description="Disordered" evidence="5">
    <location>
        <begin position="387"/>
        <end position="481"/>
    </location>
</feature>
<keyword evidence="3 4" id="KW-0694">RNA-binding</keyword>
<dbReference type="InterPro" id="IPR035979">
    <property type="entry name" value="RBD_domain_sf"/>
</dbReference>
<feature type="compositionally biased region" description="Polar residues" evidence="5">
    <location>
        <begin position="408"/>
        <end position="424"/>
    </location>
</feature>
<dbReference type="SUPFAM" id="SSF54928">
    <property type="entry name" value="RNA-binding domain, RBD"/>
    <property type="match status" value="2"/>
</dbReference>
<feature type="compositionally biased region" description="Low complexity" evidence="5">
    <location>
        <begin position="430"/>
        <end position="445"/>
    </location>
</feature>
<feature type="region of interest" description="Disordered" evidence="5">
    <location>
        <begin position="600"/>
        <end position="653"/>
    </location>
</feature>
<feature type="compositionally biased region" description="Pro residues" evidence="5">
    <location>
        <begin position="393"/>
        <end position="402"/>
    </location>
</feature>
<comment type="caution">
    <text evidence="8">The sequence shown here is derived from an EMBL/GenBank/DDBJ whole genome shotgun (WGS) entry which is preliminary data.</text>
</comment>
<dbReference type="STRING" id="1263082.A0A068RQH2"/>
<dbReference type="InterPro" id="IPR000504">
    <property type="entry name" value="RRM_dom"/>
</dbReference>
<dbReference type="GO" id="GO:0003723">
    <property type="term" value="F:RNA binding"/>
    <property type="evidence" value="ECO:0007669"/>
    <property type="project" value="UniProtKB-UniRule"/>
</dbReference>
<evidence type="ECO:0000256" key="2">
    <source>
        <dbReference type="ARBA" id="ARBA00022737"/>
    </source>
</evidence>
<evidence type="ECO:0000256" key="4">
    <source>
        <dbReference type="PROSITE-ProRule" id="PRU00176"/>
    </source>
</evidence>
<evidence type="ECO:0000259" key="6">
    <source>
        <dbReference type="PROSITE" id="PS50102"/>
    </source>
</evidence>
<dbReference type="InterPro" id="IPR036053">
    <property type="entry name" value="PABP-dom"/>
</dbReference>
<keyword evidence="9" id="KW-1185">Reference proteome</keyword>
<dbReference type="EMBL" id="CBTN010000012">
    <property type="protein sequence ID" value="CDH52259.1"/>
    <property type="molecule type" value="Genomic_DNA"/>
</dbReference>
<feature type="compositionally biased region" description="Low complexity" evidence="5">
    <location>
        <begin position="337"/>
        <end position="351"/>
    </location>
</feature>
<evidence type="ECO:0000313" key="9">
    <source>
        <dbReference type="Proteomes" id="UP000027586"/>
    </source>
</evidence>
<feature type="region of interest" description="Disordered" evidence="5">
    <location>
        <begin position="513"/>
        <end position="538"/>
    </location>
</feature>
<organism evidence="8 9">
    <name type="scientific">Lichtheimia corymbifera JMRC:FSU:9682</name>
    <dbReference type="NCBI Taxonomy" id="1263082"/>
    <lineage>
        <taxon>Eukaryota</taxon>
        <taxon>Fungi</taxon>
        <taxon>Fungi incertae sedis</taxon>
        <taxon>Mucoromycota</taxon>
        <taxon>Mucoromycotina</taxon>
        <taxon>Mucoromycetes</taxon>
        <taxon>Mucorales</taxon>
        <taxon>Lichtheimiaceae</taxon>
        <taxon>Lichtheimia</taxon>
    </lineage>
</organism>
<feature type="domain" description="RRM" evidence="6">
    <location>
        <begin position="252"/>
        <end position="330"/>
    </location>
</feature>
<dbReference type="SMART" id="SM00360">
    <property type="entry name" value="RRM"/>
    <property type="match status" value="3"/>
</dbReference>
<dbReference type="Pfam" id="PF00076">
    <property type="entry name" value="RRM_1"/>
    <property type="match status" value="2"/>
</dbReference>
<dbReference type="Gene3D" id="1.10.1900.10">
    <property type="entry name" value="c-terminal domain of poly(a) binding protein"/>
    <property type="match status" value="2"/>
</dbReference>
<keyword evidence="2" id="KW-0677">Repeat</keyword>
<evidence type="ECO:0000256" key="3">
    <source>
        <dbReference type="ARBA" id="ARBA00022884"/>
    </source>
</evidence>
<dbReference type="PROSITE" id="PS51309">
    <property type="entry name" value="PABC"/>
    <property type="match status" value="1"/>
</dbReference>
<feature type="compositionally biased region" description="Pro residues" evidence="5">
    <location>
        <begin position="621"/>
        <end position="632"/>
    </location>
</feature>
<feature type="region of interest" description="Disordered" evidence="5">
    <location>
        <begin position="328"/>
        <end position="375"/>
    </location>
</feature>
<feature type="domain" description="PABC" evidence="7">
    <location>
        <begin position="686"/>
        <end position="760"/>
    </location>
</feature>
<feature type="compositionally biased region" description="Low complexity" evidence="5">
    <location>
        <begin position="529"/>
        <end position="538"/>
    </location>
</feature>
<dbReference type="Proteomes" id="UP000027586">
    <property type="component" value="Unassembled WGS sequence"/>
</dbReference>
<evidence type="ECO:0000256" key="1">
    <source>
        <dbReference type="ARBA" id="ARBA00008557"/>
    </source>
</evidence>